<keyword evidence="1" id="KW-0679">Respiratory chain</keyword>
<gene>
    <name evidence="4" type="ORF">A3F83_07080</name>
</gene>
<feature type="transmembrane region" description="Helical" evidence="2">
    <location>
        <begin position="540"/>
        <end position="561"/>
    </location>
</feature>
<proteinExistence type="predicted"/>
<feature type="transmembrane region" description="Helical" evidence="2">
    <location>
        <begin position="405"/>
        <end position="425"/>
    </location>
</feature>
<evidence type="ECO:0000256" key="1">
    <source>
        <dbReference type="ARBA" id="ARBA00022660"/>
    </source>
</evidence>
<dbReference type="GO" id="GO:0016020">
    <property type="term" value="C:membrane"/>
    <property type="evidence" value="ECO:0007669"/>
    <property type="project" value="InterPro"/>
</dbReference>
<feature type="transmembrane region" description="Helical" evidence="2">
    <location>
        <begin position="437"/>
        <end position="460"/>
    </location>
</feature>
<feature type="transmembrane region" description="Helical" evidence="2">
    <location>
        <begin position="581"/>
        <end position="604"/>
    </location>
</feature>
<dbReference type="GO" id="GO:0009060">
    <property type="term" value="P:aerobic respiration"/>
    <property type="evidence" value="ECO:0007669"/>
    <property type="project" value="InterPro"/>
</dbReference>
<feature type="transmembrane region" description="Helical" evidence="2">
    <location>
        <begin position="323"/>
        <end position="345"/>
    </location>
</feature>
<keyword evidence="2" id="KW-1133">Transmembrane helix</keyword>
<organism evidence="4 5">
    <name type="scientific">Candidatus Glassbacteria bacterium RIFCSPLOWO2_12_FULL_58_11</name>
    <dbReference type="NCBI Taxonomy" id="1817867"/>
    <lineage>
        <taxon>Bacteria</taxon>
        <taxon>Candidatus Glassiibacteriota</taxon>
    </lineage>
</organism>
<dbReference type="Proteomes" id="UP000179129">
    <property type="component" value="Unassembled WGS sequence"/>
</dbReference>
<evidence type="ECO:0000259" key="3">
    <source>
        <dbReference type="PROSITE" id="PS50855"/>
    </source>
</evidence>
<dbReference type="STRING" id="1817867.A3F83_07080"/>
<dbReference type="InterPro" id="IPR023616">
    <property type="entry name" value="Cyt_c_oxase-like_su1_dom"/>
</dbReference>
<protein>
    <recommendedName>
        <fullName evidence="3">Cytochrome oxidase subunit I profile domain-containing protein</fullName>
    </recommendedName>
</protein>
<feature type="transmembrane region" description="Helical" evidence="2">
    <location>
        <begin position="714"/>
        <end position="733"/>
    </location>
</feature>
<dbReference type="Gene3D" id="1.20.210.10">
    <property type="entry name" value="Cytochrome c oxidase-like, subunit I domain"/>
    <property type="match status" value="1"/>
</dbReference>
<dbReference type="InterPro" id="IPR036927">
    <property type="entry name" value="Cyt_c_oxase-like_su1_sf"/>
</dbReference>
<evidence type="ECO:0000313" key="5">
    <source>
        <dbReference type="Proteomes" id="UP000179129"/>
    </source>
</evidence>
<feature type="transmembrane region" description="Helical" evidence="2">
    <location>
        <begin position="624"/>
        <end position="641"/>
    </location>
</feature>
<dbReference type="EMBL" id="MFIX01000161">
    <property type="protein sequence ID" value="OGG03062.1"/>
    <property type="molecule type" value="Genomic_DNA"/>
</dbReference>
<name>A0A1F5YT30_9BACT</name>
<feature type="transmembrane region" description="Helical" evidence="2">
    <location>
        <begin position="662"/>
        <end position="685"/>
    </location>
</feature>
<dbReference type="PROSITE" id="PS50855">
    <property type="entry name" value="COX1"/>
    <property type="match status" value="1"/>
</dbReference>
<keyword evidence="2" id="KW-0472">Membrane</keyword>
<dbReference type="InterPro" id="IPR000883">
    <property type="entry name" value="Cyt_C_Oxase_1"/>
</dbReference>
<comment type="caution">
    <text evidence="4">The sequence shown here is derived from an EMBL/GenBank/DDBJ whole genome shotgun (WGS) entry which is preliminary data.</text>
</comment>
<dbReference type="GO" id="GO:0020037">
    <property type="term" value="F:heme binding"/>
    <property type="evidence" value="ECO:0007669"/>
    <property type="project" value="InterPro"/>
</dbReference>
<evidence type="ECO:0000256" key="2">
    <source>
        <dbReference type="SAM" id="Phobius"/>
    </source>
</evidence>
<feature type="transmembrane region" description="Helical" evidence="2">
    <location>
        <begin position="511"/>
        <end position="534"/>
    </location>
</feature>
<accession>A0A1F5YT30</accession>
<feature type="transmembrane region" description="Helical" evidence="2">
    <location>
        <begin position="480"/>
        <end position="504"/>
    </location>
</feature>
<dbReference type="SUPFAM" id="SSF81442">
    <property type="entry name" value="Cytochrome c oxidase subunit I-like"/>
    <property type="match status" value="1"/>
</dbReference>
<dbReference type="AlphaFoldDB" id="A0A1F5YT30"/>
<dbReference type="Pfam" id="PF22085">
    <property type="entry name" value="NorB_cytochrome_c-like"/>
    <property type="match status" value="1"/>
</dbReference>
<feature type="transmembrane region" description="Helical" evidence="2">
    <location>
        <begin position="7"/>
        <end position="28"/>
    </location>
</feature>
<feature type="transmembrane region" description="Helical" evidence="2">
    <location>
        <begin position="278"/>
        <end position="299"/>
    </location>
</feature>
<reference evidence="4 5" key="1">
    <citation type="journal article" date="2016" name="Nat. Commun.">
        <title>Thousands of microbial genomes shed light on interconnected biogeochemical processes in an aquifer system.</title>
        <authorList>
            <person name="Anantharaman K."/>
            <person name="Brown C.T."/>
            <person name="Hug L.A."/>
            <person name="Sharon I."/>
            <person name="Castelle C.J."/>
            <person name="Probst A.J."/>
            <person name="Thomas B.C."/>
            <person name="Singh A."/>
            <person name="Wilkins M.J."/>
            <person name="Karaoz U."/>
            <person name="Brodie E.L."/>
            <person name="Williams K.H."/>
            <person name="Hubbard S.S."/>
            <person name="Banfield J.F."/>
        </authorList>
    </citation>
    <scope>NUCLEOTIDE SEQUENCE [LARGE SCALE GENOMIC DNA]</scope>
</reference>
<dbReference type="Pfam" id="PF00115">
    <property type="entry name" value="COX1"/>
    <property type="match status" value="1"/>
</dbReference>
<dbReference type="PANTHER" id="PTHR10422">
    <property type="entry name" value="CYTOCHROME C OXIDASE SUBUNIT 1"/>
    <property type="match status" value="1"/>
</dbReference>
<feature type="transmembrane region" description="Helical" evidence="2">
    <location>
        <begin position="223"/>
        <end position="244"/>
    </location>
</feature>
<keyword evidence="1" id="KW-0249">Electron transport</keyword>
<dbReference type="InterPro" id="IPR054309">
    <property type="entry name" value="NorB_cytochrome_c-like"/>
</dbReference>
<keyword evidence="2" id="KW-0812">Transmembrane</keyword>
<feature type="transmembrane region" description="Helical" evidence="2">
    <location>
        <begin position="357"/>
        <end position="385"/>
    </location>
</feature>
<dbReference type="PANTHER" id="PTHR10422:SF38">
    <property type="entry name" value="CYTOCHROME B SUBUNIT OF NITRIC OXIDE REDUCTASE"/>
    <property type="match status" value="1"/>
</dbReference>
<sequence>MSLTKLRWAALISFVIALSTLIIGGFYARGDLSPYPGEVVDHAGRVLFTRADILEGQEVYQRYGLMDHGSVWGHGSQRGTEFSALTLHMLGQVISDQLAHNDYGRSYEDLDPESRDLIAVKTAHEIKANRYDKTADRLVLTAGQTLALDKIQQYWENTFAQGDHRYGFLPNTVRTGQERQQISRFFFWTAWVAGTNRPDGQATYTNNWPPDRLVGNVASTPTYIWSLGGIVSLFLVLGLFIWMVHHFEIWYGEPKGMSLAAKLVDMPLTPSQYKATKFFLVVILLFLLQTSFGGLLAHYTVKPSSFYIPVVSQLIPYSWAKSWHLQLAIFWIATTWVAAAIYLAPIIGGREPKKQGLLVQLLFGAILLVALGSLGGEIAGIKGLLGDWWYWFGHQGWEYLELGRVWQILLLVGLVAWLLIVYRAVAHHLTRAGRSEFSELVTFYVLSAILVVGFFAFGLLFHRGMHLTVADYWRWFVVHIWVESIFEFFGVAVIALLMVALGLASNRDALVVAYFTAALVFLSGILGTAHHFFWYGGPSYWLALGSVFSSMEPVPLFGLIVRGLLEFKGVRKEGGDFPYKWPMYFLAASAFWNFLGAGVFGFLINLPIVNYFEHGTYLTMNHGHGALFGVYGMLSIGLLLFSWRGMVRKEYWNDRLLKVSFFGMNAGLLLLTFGTLFPVGIAQAWTSFTQGLWKARDASFFESGFVQVLGEWRMVPDLMIILLGVVPLAWFLFRTYPHLKAVEIKEGESVWERLGIKL</sequence>
<dbReference type="GO" id="GO:0004129">
    <property type="term" value="F:cytochrome-c oxidase activity"/>
    <property type="evidence" value="ECO:0007669"/>
    <property type="project" value="InterPro"/>
</dbReference>
<feature type="domain" description="Cytochrome oxidase subunit I profile" evidence="3">
    <location>
        <begin position="278"/>
        <end position="673"/>
    </location>
</feature>
<keyword evidence="1" id="KW-0813">Transport</keyword>
<evidence type="ECO:0000313" key="4">
    <source>
        <dbReference type="EMBL" id="OGG03062.1"/>
    </source>
</evidence>